<comment type="caution">
    <text evidence="2">The sequence shown here is derived from an EMBL/GenBank/DDBJ whole genome shotgun (WGS) entry which is preliminary data.</text>
</comment>
<evidence type="ECO:0000313" key="2">
    <source>
        <dbReference type="EMBL" id="KAK5626372.1"/>
    </source>
</evidence>
<feature type="compositionally biased region" description="Low complexity" evidence="1">
    <location>
        <begin position="36"/>
        <end position="47"/>
    </location>
</feature>
<dbReference type="Proteomes" id="UP001305414">
    <property type="component" value="Unassembled WGS sequence"/>
</dbReference>
<evidence type="ECO:0000313" key="3">
    <source>
        <dbReference type="Proteomes" id="UP001305414"/>
    </source>
</evidence>
<accession>A0AAN7Z1H2</accession>
<gene>
    <name evidence="2" type="ORF">RRF57_002087</name>
</gene>
<organism evidence="2 3">
    <name type="scientific">Xylaria bambusicola</name>
    <dbReference type="NCBI Taxonomy" id="326684"/>
    <lineage>
        <taxon>Eukaryota</taxon>
        <taxon>Fungi</taxon>
        <taxon>Dikarya</taxon>
        <taxon>Ascomycota</taxon>
        <taxon>Pezizomycotina</taxon>
        <taxon>Sordariomycetes</taxon>
        <taxon>Xylariomycetidae</taxon>
        <taxon>Xylariales</taxon>
        <taxon>Xylariaceae</taxon>
        <taxon>Xylaria</taxon>
    </lineage>
</organism>
<protein>
    <submittedName>
        <fullName evidence="2">Uncharacterized protein</fullName>
    </submittedName>
</protein>
<dbReference type="AlphaFoldDB" id="A0AAN7Z1H2"/>
<evidence type="ECO:0000256" key="1">
    <source>
        <dbReference type="SAM" id="MobiDB-lite"/>
    </source>
</evidence>
<dbReference type="EMBL" id="JAWHQM010000003">
    <property type="protein sequence ID" value="KAK5626372.1"/>
    <property type="molecule type" value="Genomic_DNA"/>
</dbReference>
<feature type="region of interest" description="Disordered" evidence="1">
    <location>
        <begin position="31"/>
        <end position="64"/>
    </location>
</feature>
<sequence>MDGRDCIGEETQVVKIGSRVEDPVYGYGCNAERSHAAPGSGARRAGSTTEGPEVMPERGMPCGG</sequence>
<reference evidence="2 3" key="1">
    <citation type="submission" date="2023-10" db="EMBL/GenBank/DDBJ databases">
        <title>Draft genome sequence of Xylaria bambusicola isolate GMP-LS, the root and basal stem rot pathogen of sugarcane in Indonesia.</title>
        <authorList>
            <person name="Selvaraj P."/>
            <person name="Muralishankar V."/>
            <person name="Muruganantham S."/>
            <person name="Sp S."/>
            <person name="Haryani S."/>
            <person name="Lau K.J.X."/>
            <person name="Naqvi N.I."/>
        </authorList>
    </citation>
    <scope>NUCLEOTIDE SEQUENCE [LARGE SCALE GENOMIC DNA]</scope>
    <source>
        <strain evidence="2">GMP-LS</strain>
    </source>
</reference>
<name>A0AAN7Z1H2_9PEZI</name>
<proteinExistence type="predicted"/>
<keyword evidence="3" id="KW-1185">Reference proteome</keyword>